<sequence>MTGQTKPKRAPHTRFFCHLNPTPATPPNEHGRTTTHLPNESRERQQVETTTQAPDEPHTRFGGCGILLNPHPPTEATTPPNENTQPRVRGSPNGEARETTSPVPHTRPSGC</sequence>
<feature type="compositionally biased region" description="Basic residues" evidence="1">
    <location>
        <begin position="1"/>
        <end position="12"/>
    </location>
</feature>
<evidence type="ECO:0000313" key="2">
    <source>
        <dbReference type="EMBL" id="KAF9511009.1"/>
    </source>
</evidence>
<feature type="region of interest" description="Disordered" evidence="1">
    <location>
        <begin position="1"/>
        <end position="111"/>
    </location>
</feature>
<organism evidence="2 3">
    <name type="scientific">Hydnum rufescens UP504</name>
    <dbReference type="NCBI Taxonomy" id="1448309"/>
    <lineage>
        <taxon>Eukaryota</taxon>
        <taxon>Fungi</taxon>
        <taxon>Dikarya</taxon>
        <taxon>Basidiomycota</taxon>
        <taxon>Agaricomycotina</taxon>
        <taxon>Agaricomycetes</taxon>
        <taxon>Cantharellales</taxon>
        <taxon>Hydnaceae</taxon>
        <taxon>Hydnum</taxon>
    </lineage>
</organism>
<name>A0A9P6AS29_9AGAM</name>
<dbReference type="AlphaFoldDB" id="A0A9P6AS29"/>
<proteinExistence type="predicted"/>
<feature type="compositionally biased region" description="Low complexity" evidence="1">
    <location>
        <begin position="74"/>
        <end position="86"/>
    </location>
</feature>
<comment type="caution">
    <text evidence="2">The sequence shown here is derived from an EMBL/GenBank/DDBJ whole genome shotgun (WGS) entry which is preliminary data.</text>
</comment>
<protein>
    <submittedName>
        <fullName evidence="2">Uncharacterized protein</fullName>
    </submittedName>
</protein>
<gene>
    <name evidence="2" type="ORF">BS47DRAFT_1364090</name>
</gene>
<reference evidence="2" key="1">
    <citation type="journal article" date="2020" name="Nat. Commun.">
        <title>Large-scale genome sequencing of mycorrhizal fungi provides insights into the early evolution of symbiotic traits.</title>
        <authorList>
            <person name="Miyauchi S."/>
            <person name="Kiss E."/>
            <person name="Kuo A."/>
            <person name="Drula E."/>
            <person name="Kohler A."/>
            <person name="Sanchez-Garcia M."/>
            <person name="Morin E."/>
            <person name="Andreopoulos B."/>
            <person name="Barry K.W."/>
            <person name="Bonito G."/>
            <person name="Buee M."/>
            <person name="Carver A."/>
            <person name="Chen C."/>
            <person name="Cichocki N."/>
            <person name="Clum A."/>
            <person name="Culley D."/>
            <person name="Crous P.W."/>
            <person name="Fauchery L."/>
            <person name="Girlanda M."/>
            <person name="Hayes R.D."/>
            <person name="Keri Z."/>
            <person name="LaButti K."/>
            <person name="Lipzen A."/>
            <person name="Lombard V."/>
            <person name="Magnuson J."/>
            <person name="Maillard F."/>
            <person name="Murat C."/>
            <person name="Nolan M."/>
            <person name="Ohm R.A."/>
            <person name="Pangilinan J."/>
            <person name="Pereira M.F."/>
            <person name="Perotto S."/>
            <person name="Peter M."/>
            <person name="Pfister S."/>
            <person name="Riley R."/>
            <person name="Sitrit Y."/>
            <person name="Stielow J.B."/>
            <person name="Szollosi G."/>
            <person name="Zifcakova L."/>
            <person name="Stursova M."/>
            <person name="Spatafora J.W."/>
            <person name="Tedersoo L."/>
            <person name="Vaario L.M."/>
            <person name="Yamada A."/>
            <person name="Yan M."/>
            <person name="Wang P."/>
            <person name="Xu J."/>
            <person name="Bruns T."/>
            <person name="Baldrian P."/>
            <person name="Vilgalys R."/>
            <person name="Dunand C."/>
            <person name="Henrissat B."/>
            <person name="Grigoriev I.V."/>
            <person name="Hibbett D."/>
            <person name="Nagy L.G."/>
            <person name="Martin F.M."/>
        </authorList>
    </citation>
    <scope>NUCLEOTIDE SEQUENCE</scope>
    <source>
        <strain evidence="2">UP504</strain>
    </source>
</reference>
<dbReference type="Proteomes" id="UP000886523">
    <property type="component" value="Unassembled WGS sequence"/>
</dbReference>
<accession>A0A9P6AS29</accession>
<evidence type="ECO:0000256" key="1">
    <source>
        <dbReference type="SAM" id="MobiDB-lite"/>
    </source>
</evidence>
<dbReference type="EMBL" id="MU129006">
    <property type="protein sequence ID" value="KAF9511009.1"/>
    <property type="molecule type" value="Genomic_DNA"/>
</dbReference>
<keyword evidence="3" id="KW-1185">Reference proteome</keyword>
<evidence type="ECO:0000313" key="3">
    <source>
        <dbReference type="Proteomes" id="UP000886523"/>
    </source>
</evidence>